<dbReference type="InterPro" id="IPR011060">
    <property type="entry name" value="RibuloseP-bd_barrel"/>
</dbReference>
<organism evidence="1 2">
    <name type="scientific">Mesorhizobium neociceri</name>
    <dbReference type="NCBI Taxonomy" id="1307853"/>
    <lineage>
        <taxon>Bacteria</taxon>
        <taxon>Pseudomonadati</taxon>
        <taxon>Pseudomonadota</taxon>
        <taxon>Alphaproteobacteria</taxon>
        <taxon>Hyphomicrobiales</taxon>
        <taxon>Phyllobacteriaceae</taxon>
        <taxon>Mesorhizobium</taxon>
    </lineage>
</organism>
<sequence>MDFIFMLTRNDRTVEDCLDLVDLIEPVGLKHVGFKDVGVSPDVLRRLAGAIRRTGATTYMEVVSTTAEACLNSARIARDLGIQRLLGGTQIDEIMALLEGSDTEYYPFPGRPVGHPTKLGGSPGDVEADCRTFAEKGCAGCDILAYRATEADPAELVRAARRGLGPSRHLIVAGAVASADRIKAIKQAGANAFTIGTAVFDGSYSPTKGSILSQLRDVLADCERV</sequence>
<dbReference type="SUPFAM" id="SSF51366">
    <property type="entry name" value="Ribulose-phoshate binding barrel"/>
    <property type="match status" value="1"/>
</dbReference>
<dbReference type="Gene3D" id="3.20.20.390">
    <property type="entry name" value="FMN-linked oxidoreductases"/>
    <property type="match status" value="1"/>
</dbReference>
<reference evidence="1 2" key="1">
    <citation type="submission" date="2020-07" db="EMBL/GenBank/DDBJ databases">
        <title>Definition of the novel symbiovar canariense within Mesorhizobium novociceri, a new species of genus Mesorhizobium nodulating Cicer canariense in the Caldera de Taburiente National Park (La Palma, Canary Islands).</title>
        <authorList>
            <person name="Leon-Barrios M."/>
            <person name="Perez-Yepez J."/>
            <person name="Flores-Felix J.D."/>
            <person name="Ramirez-Baena M.H."/>
            <person name="Pulido-Suarez L."/>
            <person name="Igual J.M."/>
            <person name="Velazquez E."/>
            <person name="Peix A."/>
        </authorList>
    </citation>
    <scope>NUCLEOTIDE SEQUENCE [LARGE SCALE GENOMIC DNA]</scope>
    <source>
        <strain evidence="1 2">CCANP35</strain>
    </source>
</reference>
<proteinExistence type="predicted"/>
<evidence type="ECO:0008006" key="3">
    <source>
        <dbReference type="Google" id="ProtNLM"/>
    </source>
</evidence>
<protein>
    <recommendedName>
        <fullName evidence="3">4-hydroxythreonine-4-phosphate dehydrogenase</fullName>
    </recommendedName>
</protein>
<dbReference type="InterPro" id="IPR038597">
    <property type="entry name" value="GGGP/HepGP_synthase_sf"/>
</dbReference>
<dbReference type="EMBL" id="JACDTY010000010">
    <property type="protein sequence ID" value="MBA1142702.1"/>
    <property type="molecule type" value="Genomic_DNA"/>
</dbReference>
<evidence type="ECO:0000313" key="1">
    <source>
        <dbReference type="EMBL" id="MBA1142702.1"/>
    </source>
</evidence>
<dbReference type="Proteomes" id="UP000558284">
    <property type="component" value="Unassembled WGS sequence"/>
</dbReference>
<dbReference type="RefSeq" id="WP_181059733.1">
    <property type="nucleotide sequence ID" value="NZ_JACDTY010000010.1"/>
</dbReference>
<comment type="caution">
    <text evidence="1">The sequence shown here is derived from an EMBL/GenBank/DDBJ whole genome shotgun (WGS) entry which is preliminary data.</text>
</comment>
<dbReference type="AlphaFoldDB" id="A0A838B972"/>
<keyword evidence="2" id="KW-1185">Reference proteome</keyword>
<accession>A0A838B972</accession>
<name>A0A838B972_9HYPH</name>
<evidence type="ECO:0000313" key="2">
    <source>
        <dbReference type="Proteomes" id="UP000558284"/>
    </source>
</evidence>
<gene>
    <name evidence="1" type="ORF">H0241_20985</name>
</gene>